<dbReference type="InterPro" id="IPR003587">
    <property type="entry name" value="Hint_dom_N"/>
</dbReference>
<dbReference type="SUPFAM" id="SSF52540">
    <property type="entry name" value="P-loop containing nucleoside triphosphate hydrolases"/>
    <property type="match status" value="1"/>
</dbReference>
<feature type="domain" description="AIG1-type G" evidence="3">
    <location>
        <begin position="7"/>
        <end position="215"/>
    </location>
</feature>
<evidence type="ECO:0000256" key="2">
    <source>
        <dbReference type="ARBA" id="ARBA00023134"/>
    </source>
</evidence>
<dbReference type="PANTHER" id="PTHR10903">
    <property type="entry name" value="GTPASE, IMAP FAMILY MEMBER-RELATED"/>
    <property type="match status" value="1"/>
</dbReference>
<name>A0A9W4SGI3_9GLOM</name>
<dbReference type="PANTHER" id="PTHR10903:SF184">
    <property type="entry name" value="GTP-BINDING PROTEIN A"/>
    <property type="match status" value="1"/>
</dbReference>
<dbReference type="GO" id="GO:0005525">
    <property type="term" value="F:GTP binding"/>
    <property type="evidence" value="ECO:0007669"/>
    <property type="project" value="UniProtKB-KW"/>
</dbReference>
<keyword evidence="1" id="KW-0547">Nucleotide-binding</keyword>
<dbReference type="InterPro" id="IPR036844">
    <property type="entry name" value="Hint_dom_sf"/>
</dbReference>
<sequence length="464" mass="52894">MSKLLTTPHSKEPAIILIGAGKSTLANLIFGGVRKFETSDSSDSCTQICQSSLIQLDDKEYNFVDTPGIFDTQKPDDDIMKEISQSIVQCSNGIVAILYVIVLCKAWGRYTLEQQLTTDKVIEFLGEGSCRHLIVVFTKCKKEQTQDRYKMENDYSANKYLKTFLDKVGNRWVISPNLDVFDEDTQIVKDQMDNLKNYIKLMPRPYTTDMFEKVRIAREKRLKEIALEIERSEENQQRIIDEERNAGTNAAKDAVEESGGGCFSLRSKVILVDSKRIEMTQLSIGDTVCCGEENGKLIFSEVYAIVHADDKTITQYQRINYLKADGTEGILRLTPKHHLFNSQGKTIFAEDVQASVTELLLFDGKKLTPVIPHRITKEWGLGYIAPFTQNGKIVVDNILCSCYAVAPPYQDIINFAMIPFRLCSWIMPIADCKKEIHPYLYYLKRGQWILEKIDYFNMIIKGKS</sequence>
<dbReference type="EMBL" id="CAMKVN010000510">
    <property type="protein sequence ID" value="CAI2168684.1"/>
    <property type="molecule type" value="Genomic_DNA"/>
</dbReference>
<dbReference type="InterPro" id="IPR027417">
    <property type="entry name" value="P-loop_NTPase"/>
</dbReference>
<evidence type="ECO:0000256" key="1">
    <source>
        <dbReference type="ARBA" id="ARBA00022741"/>
    </source>
</evidence>
<keyword evidence="2" id="KW-0342">GTP-binding</keyword>
<protein>
    <submittedName>
        <fullName evidence="4">18821_t:CDS:1</fullName>
    </submittedName>
</protein>
<dbReference type="Pfam" id="PF04548">
    <property type="entry name" value="AIG1"/>
    <property type="match status" value="1"/>
</dbReference>
<dbReference type="InterPro" id="IPR001767">
    <property type="entry name" value="Hedgehog_Hint"/>
</dbReference>
<dbReference type="InterPro" id="IPR045058">
    <property type="entry name" value="GIMA/IAN/Toc"/>
</dbReference>
<evidence type="ECO:0000259" key="3">
    <source>
        <dbReference type="PROSITE" id="PS51720"/>
    </source>
</evidence>
<comment type="caution">
    <text evidence="4">The sequence shown here is derived from an EMBL/GenBank/DDBJ whole genome shotgun (WGS) entry which is preliminary data.</text>
</comment>
<evidence type="ECO:0000313" key="5">
    <source>
        <dbReference type="Proteomes" id="UP001153678"/>
    </source>
</evidence>
<dbReference type="PROSITE" id="PS51720">
    <property type="entry name" value="G_AIG1"/>
    <property type="match status" value="1"/>
</dbReference>
<reference evidence="4" key="1">
    <citation type="submission" date="2022-08" db="EMBL/GenBank/DDBJ databases">
        <authorList>
            <person name="Kallberg Y."/>
            <person name="Tangrot J."/>
            <person name="Rosling A."/>
        </authorList>
    </citation>
    <scope>NUCLEOTIDE SEQUENCE</scope>
    <source>
        <strain evidence="4">Wild A</strain>
    </source>
</reference>
<gene>
    <name evidence="4" type="ORF">FWILDA_LOCUS3704</name>
</gene>
<evidence type="ECO:0000313" key="4">
    <source>
        <dbReference type="EMBL" id="CAI2168684.1"/>
    </source>
</evidence>
<dbReference type="GO" id="GO:0016540">
    <property type="term" value="P:protein autoprocessing"/>
    <property type="evidence" value="ECO:0007669"/>
    <property type="project" value="InterPro"/>
</dbReference>
<dbReference type="AlphaFoldDB" id="A0A9W4SGI3"/>
<dbReference type="Pfam" id="PF01079">
    <property type="entry name" value="Hint"/>
    <property type="match status" value="1"/>
</dbReference>
<dbReference type="SMART" id="SM00306">
    <property type="entry name" value="HintN"/>
    <property type="match status" value="1"/>
</dbReference>
<dbReference type="InterPro" id="IPR006703">
    <property type="entry name" value="G_AIG1"/>
</dbReference>
<dbReference type="Proteomes" id="UP001153678">
    <property type="component" value="Unassembled WGS sequence"/>
</dbReference>
<keyword evidence="5" id="KW-1185">Reference proteome</keyword>
<organism evidence="4 5">
    <name type="scientific">Funneliformis geosporum</name>
    <dbReference type="NCBI Taxonomy" id="1117311"/>
    <lineage>
        <taxon>Eukaryota</taxon>
        <taxon>Fungi</taxon>
        <taxon>Fungi incertae sedis</taxon>
        <taxon>Mucoromycota</taxon>
        <taxon>Glomeromycotina</taxon>
        <taxon>Glomeromycetes</taxon>
        <taxon>Glomerales</taxon>
        <taxon>Glomeraceae</taxon>
        <taxon>Funneliformis</taxon>
    </lineage>
</organism>
<dbReference type="Gene3D" id="2.170.16.10">
    <property type="entry name" value="Hedgehog/Intein (Hint) domain"/>
    <property type="match status" value="1"/>
</dbReference>
<dbReference type="SUPFAM" id="SSF51294">
    <property type="entry name" value="Hedgehog/intein (Hint) domain"/>
    <property type="match status" value="1"/>
</dbReference>
<dbReference type="OrthoDB" id="8954335at2759"/>
<dbReference type="CDD" id="cd00081">
    <property type="entry name" value="Hint"/>
    <property type="match status" value="1"/>
</dbReference>
<dbReference type="Gene3D" id="3.40.50.300">
    <property type="entry name" value="P-loop containing nucleotide triphosphate hydrolases"/>
    <property type="match status" value="1"/>
</dbReference>
<proteinExistence type="predicted"/>
<accession>A0A9W4SGI3</accession>